<dbReference type="GO" id="GO:0016853">
    <property type="term" value="F:isomerase activity"/>
    <property type="evidence" value="ECO:0007669"/>
    <property type="project" value="UniProtKB-KW"/>
</dbReference>
<protein>
    <recommendedName>
        <fullName evidence="8">D-lyxose ketol-isomerase</fullName>
        <ecNumber evidence="8">5.3.1.15</ecNumber>
    </recommendedName>
</protein>
<dbReference type="Pfam" id="PF07385">
    <property type="entry name" value="Lyx_isomer"/>
    <property type="match status" value="1"/>
</dbReference>
<dbReference type="InterPro" id="IPR010864">
    <property type="entry name" value="D-lyxose_isomer"/>
</dbReference>
<comment type="cofactor">
    <cofactor evidence="1">
        <name>Mn(2+)</name>
        <dbReference type="ChEBI" id="CHEBI:29035"/>
    </cofactor>
</comment>
<evidence type="ECO:0000256" key="3">
    <source>
        <dbReference type="ARBA" id="ARBA00023211"/>
    </source>
</evidence>
<name>A0A645F1V8_9ZZZZ</name>
<keyword evidence="4" id="KW-0413">Isomerase</keyword>
<dbReference type="EC" id="5.3.1.15" evidence="8"/>
<sequence>MKGREFNEIRDCLLGWDITDFGYDDFSKIGMSLVTLRNGMLGDSRYPKTYAEKLIMMHDGQKAPMHYHWTKREDIINRGGGMLLITVCNGHPDRSKDDRDVPVSMDGRSYSVPSGTAVVVKPGESISIPPYQYHSFSIVPGTGDVLIGEVSMCNDDASDNCFYIPKERFPSIEEDVKPYRLLCTEYPPA</sequence>
<evidence type="ECO:0000256" key="5">
    <source>
        <dbReference type="ARBA" id="ARBA00023277"/>
    </source>
</evidence>
<dbReference type="AlphaFoldDB" id="A0A645F1V8"/>
<comment type="similarity">
    <text evidence="7">Belongs to the D-lyxose ketol-isomerase family.</text>
</comment>
<keyword evidence="5" id="KW-0119">Carbohydrate metabolism</keyword>
<evidence type="ECO:0000256" key="7">
    <source>
        <dbReference type="ARBA" id="ARBA00044951"/>
    </source>
</evidence>
<gene>
    <name evidence="9" type="ORF">SDC9_155580</name>
</gene>
<dbReference type="EMBL" id="VSSQ01054330">
    <property type="protein sequence ID" value="MPN08298.1"/>
    <property type="molecule type" value="Genomic_DNA"/>
</dbReference>
<dbReference type="InterPro" id="IPR014710">
    <property type="entry name" value="RmlC-like_jellyroll"/>
</dbReference>
<evidence type="ECO:0000256" key="6">
    <source>
        <dbReference type="ARBA" id="ARBA00044907"/>
    </source>
</evidence>
<dbReference type="GO" id="GO:0046872">
    <property type="term" value="F:metal ion binding"/>
    <property type="evidence" value="ECO:0007669"/>
    <property type="project" value="UniProtKB-KW"/>
</dbReference>
<comment type="caution">
    <text evidence="9">The sequence shown here is derived from an EMBL/GenBank/DDBJ whole genome shotgun (WGS) entry which is preliminary data.</text>
</comment>
<accession>A0A645F1V8</accession>
<evidence type="ECO:0000256" key="8">
    <source>
        <dbReference type="ARBA" id="ARBA00044972"/>
    </source>
</evidence>
<evidence type="ECO:0000256" key="2">
    <source>
        <dbReference type="ARBA" id="ARBA00022723"/>
    </source>
</evidence>
<proteinExistence type="inferred from homology"/>
<evidence type="ECO:0000313" key="9">
    <source>
        <dbReference type="EMBL" id="MPN08298.1"/>
    </source>
</evidence>
<dbReference type="SUPFAM" id="SSF51182">
    <property type="entry name" value="RmlC-like cupins"/>
    <property type="match status" value="1"/>
</dbReference>
<evidence type="ECO:0000256" key="4">
    <source>
        <dbReference type="ARBA" id="ARBA00023235"/>
    </source>
</evidence>
<keyword evidence="2" id="KW-0479">Metal-binding</keyword>
<dbReference type="InterPro" id="IPR047581">
    <property type="entry name" value="EcSI_cupin"/>
</dbReference>
<reference evidence="9" key="1">
    <citation type="submission" date="2019-08" db="EMBL/GenBank/DDBJ databases">
        <authorList>
            <person name="Kucharzyk K."/>
            <person name="Murdoch R.W."/>
            <person name="Higgins S."/>
            <person name="Loffler F."/>
        </authorList>
    </citation>
    <scope>NUCLEOTIDE SEQUENCE</scope>
</reference>
<evidence type="ECO:0000256" key="1">
    <source>
        <dbReference type="ARBA" id="ARBA00001936"/>
    </source>
</evidence>
<comment type="catalytic activity">
    <reaction evidence="6">
        <text>D-lyxose = D-xylulose</text>
        <dbReference type="Rhea" id="RHEA:14201"/>
        <dbReference type="ChEBI" id="CHEBI:16789"/>
        <dbReference type="ChEBI" id="CHEBI:17140"/>
        <dbReference type="EC" id="5.3.1.15"/>
    </reaction>
</comment>
<organism evidence="9">
    <name type="scientific">bioreactor metagenome</name>
    <dbReference type="NCBI Taxonomy" id="1076179"/>
    <lineage>
        <taxon>unclassified sequences</taxon>
        <taxon>metagenomes</taxon>
        <taxon>ecological metagenomes</taxon>
    </lineage>
</organism>
<dbReference type="Gene3D" id="2.60.120.10">
    <property type="entry name" value="Jelly Rolls"/>
    <property type="match status" value="1"/>
</dbReference>
<dbReference type="CDD" id="cd20309">
    <property type="entry name" value="cupin_EcSI"/>
    <property type="match status" value="1"/>
</dbReference>
<keyword evidence="3" id="KW-0464">Manganese</keyword>
<dbReference type="InterPro" id="IPR011051">
    <property type="entry name" value="RmlC_Cupin_sf"/>
</dbReference>